<dbReference type="InterPro" id="IPR036852">
    <property type="entry name" value="Peptidase_S8/S53_dom_sf"/>
</dbReference>
<keyword evidence="3 6" id="KW-0378">Hydrolase</keyword>
<keyword evidence="2 6" id="KW-0645">Protease</keyword>
<name>A0A0K8J2P3_9FIRM</name>
<dbReference type="OrthoDB" id="9762689at2"/>
<evidence type="ECO:0000259" key="7">
    <source>
        <dbReference type="Pfam" id="PF00082"/>
    </source>
</evidence>
<dbReference type="SUPFAM" id="SSF52743">
    <property type="entry name" value="Subtilisin-like"/>
    <property type="match status" value="1"/>
</dbReference>
<organism evidence="8 9">
    <name type="scientific">Herbinix luporum</name>
    <dbReference type="NCBI Taxonomy" id="1679721"/>
    <lineage>
        <taxon>Bacteria</taxon>
        <taxon>Bacillati</taxon>
        <taxon>Bacillota</taxon>
        <taxon>Clostridia</taxon>
        <taxon>Lachnospirales</taxon>
        <taxon>Lachnospiraceae</taxon>
        <taxon>Herbinix</taxon>
    </lineage>
</organism>
<dbReference type="RefSeq" id="WP_058257182.1">
    <property type="nucleotide sequence ID" value="NZ_LN879430.1"/>
</dbReference>
<protein>
    <recommendedName>
        <fullName evidence="7">Peptidase S8/S53 domain-containing protein</fullName>
    </recommendedName>
</protein>
<dbReference type="CDD" id="cd07478">
    <property type="entry name" value="Peptidases_S8_CspA-like"/>
    <property type="match status" value="1"/>
</dbReference>
<dbReference type="Proteomes" id="UP000196053">
    <property type="component" value="Chromosome I"/>
</dbReference>
<dbReference type="InterPro" id="IPR034045">
    <property type="entry name" value="Pep_S8_CspA-like"/>
</dbReference>
<dbReference type="InterPro" id="IPR023827">
    <property type="entry name" value="Peptidase_S8_Asp-AS"/>
</dbReference>
<dbReference type="InterPro" id="IPR015500">
    <property type="entry name" value="Peptidase_S8_subtilisin-rel"/>
</dbReference>
<gene>
    <name evidence="8" type="ORF">SD1D_0181</name>
</gene>
<feature type="active site" description="Charge relay system" evidence="5 6">
    <location>
        <position position="495"/>
    </location>
</feature>
<dbReference type="Gene3D" id="3.40.50.200">
    <property type="entry name" value="Peptidase S8/S53 domain"/>
    <property type="match status" value="1"/>
</dbReference>
<proteinExistence type="inferred from homology"/>
<evidence type="ECO:0000256" key="1">
    <source>
        <dbReference type="ARBA" id="ARBA00011073"/>
    </source>
</evidence>
<sequence length="567" mass="62936">MTIIDRDRIIGEDFFDLIIEYRTYTGLIELFGEEALHRIDEIYAVLHVPVEQFFAEISNVRYAEIPLLFGLTDVTSLDASRVLDLRQTPAFNLRGEGVIIAIIDTGIDYTNPVFIRPDGTSKILSIWDQTINTGPTYQEANFGTIYSREQINQALASDDPLSIVPSMDENGHGTMLAGIAAGNDVEEENFYGVAPDADLIIVKLREAKQITRRFFRVPNNVTCFQENHIMWALNYCNQEARRLNRPLVICFGIGSSQGGHTGRSPLSVVLNIVADLPDTVVVTSAGNEGNLGRHYYGVIDPTIGSNTVELNVSENDKQFAMELWGNPPGIYSIDVLSPSGEYIPRIPASIRVGRVISFIFEQTTLYVDYSTIESQTGDQLILIRFDNASAGIWRFNVYGHGDLATGFHIWLPMGNFISENTYFIQPNIFTTVLSPGTTTYPITVTSYNPVNNNLYVNAGRGYTRNNTIKPEIAAPGVNYLAPSLNHTFQAFTGTSVSAAHTAGVVALILEWGTVRGNEPGMDSNVLKNHLIRGARRSTNLTYPNRDWGYGILDVFKVFENMRADLGF</sequence>
<evidence type="ECO:0000256" key="5">
    <source>
        <dbReference type="PIRSR" id="PIRSR615500-1"/>
    </source>
</evidence>
<evidence type="ECO:0000313" key="9">
    <source>
        <dbReference type="Proteomes" id="UP000196053"/>
    </source>
</evidence>
<dbReference type="PROSITE" id="PS00136">
    <property type="entry name" value="SUBTILASE_ASP"/>
    <property type="match status" value="1"/>
</dbReference>
<dbReference type="AlphaFoldDB" id="A0A0K8J2P3"/>
<dbReference type="PRINTS" id="PR00723">
    <property type="entry name" value="SUBTILISIN"/>
</dbReference>
<feature type="domain" description="Peptidase S8/S53" evidence="7">
    <location>
        <begin position="95"/>
        <end position="289"/>
    </location>
</feature>
<dbReference type="GO" id="GO:0004252">
    <property type="term" value="F:serine-type endopeptidase activity"/>
    <property type="evidence" value="ECO:0007669"/>
    <property type="project" value="UniProtKB-UniRule"/>
</dbReference>
<reference evidence="9" key="1">
    <citation type="submission" date="2015-09" db="EMBL/GenBank/DDBJ databases">
        <authorList>
            <person name="Wibberg D."/>
        </authorList>
    </citation>
    <scope>NUCLEOTIDE SEQUENCE [LARGE SCALE GENOMIC DNA]</scope>
    <source>
        <strain evidence="9">SD1D</strain>
    </source>
</reference>
<dbReference type="KEGG" id="hsd:SD1D_0181"/>
<evidence type="ECO:0000256" key="6">
    <source>
        <dbReference type="PROSITE-ProRule" id="PRU01240"/>
    </source>
</evidence>
<dbReference type="Gene3D" id="2.60.120.1290">
    <property type="match status" value="1"/>
</dbReference>
<keyword evidence="4 6" id="KW-0720">Serine protease</keyword>
<feature type="active site" description="Charge relay system" evidence="5 6">
    <location>
        <position position="104"/>
    </location>
</feature>
<feature type="domain" description="Peptidase S8/S53" evidence="7">
    <location>
        <begin position="427"/>
        <end position="550"/>
    </location>
</feature>
<evidence type="ECO:0000313" key="8">
    <source>
        <dbReference type="EMBL" id="CUH91735.1"/>
    </source>
</evidence>
<dbReference type="InterPro" id="IPR050131">
    <property type="entry name" value="Peptidase_S8_subtilisin-like"/>
</dbReference>
<dbReference type="PIRSF" id="PIRSF037894">
    <property type="entry name" value="Subtilisin_rel_CspABC"/>
    <property type="match status" value="1"/>
</dbReference>
<evidence type="ECO:0000256" key="4">
    <source>
        <dbReference type="ARBA" id="ARBA00022825"/>
    </source>
</evidence>
<evidence type="ECO:0000256" key="2">
    <source>
        <dbReference type="ARBA" id="ARBA00022670"/>
    </source>
</evidence>
<accession>A0A0K8J2P3</accession>
<dbReference type="PANTHER" id="PTHR43806">
    <property type="entry name" value="PEPTIDASE S8"/>
    <property type="match status" value="1"/>
</dbReference>
<dbReference type="InterPro" id="IPR017310">
    <property type="entry name" value="Pept_S8A_subtilisin_clostridia"/>
</dbReference>
<dbReference type="Pfam" id="PF00082">
    <property type="entry name" value="Peptidase_S8"/>
    <property type="match status" value="2"/>
</dbReference>
<comment type="similarity">
    <text evidence="1 6">Belongs to the peptidase S8 family.</text>
</comment>
<feature type="active site" description="Charge relay system" evidence="5 6">
    <location>
        <position position="172"/>
    </location>
</feature>
<dbReference type="PROSITE" id="PS51892">
    <property type="entry name" value="SUBTILASE"/>
    <property type="match status" value="1"/>
</dbReference>
<keyword evidence="9" id="KW-1185">Reference proteome</keyword>
<dbReference type="EMBL" id="LN879430">
    <property type="protein sequence ID" value="CUH91735.1"/>
    <property type="molecule type" value="Genomic_DNA"/>
</dbReference>
<evidence type="ECO:0000256" key="3">
    <source>
        <dbReference type="ARBA" id="ARBA00022801"/>
    </source>
</evidence>
<dbReference type="PANTHER" id="PTHR43806:SF11">
    <property type="entry name" value="CEREVISIN-RELATED"/>
    <property type="match status" value="1"/>
</dbReference>
<dbReference type="InterPro" id="IPR000209">
    <property type="entry name" value="Peptidase_S8/S53_dom"/>
</dbReference>
<dbReference type="GO" id="GO:0006508">
    <property type="term" value="P:proteolysis"/>
    <property type="evidence" value="ECO:0007669"/>
    <property type="project" value="UniProtKB-KW"/>
</dbReference>